<evidence type="ECO:0000313" key="2">
    <source>
        <dbReference type="Proteomes" id="UP000054928"/>
    </source>
</evidence>
<protein>
    <submittedName>
        <fullName evidence="1">Uncharacterized protein</fullName>
    </submittedName>
</protein>
<proteinExistence type="predicted"/>
<accession>A0A0P1AZ01</accession>
<evidence type="ECO:0000313" key="1">
    <source>
        <dbReference type="EMBL" id="CEG47542.1"/>
    </source>
</evidence>
<dbReference type="RefSeq" id="XP_024583911.1">
    <property type="nucleotide sequence ID" value="XM_024718520.1"/>
</dbReference>
<name>A0A0P1AZ01_PLAHL</name>
<organism evidence="1 2">
    <name type="scientific">Plasmopara halstedii</name>
    <name type="common">Downy mildew of sunflower</name>
    <dbReference type="NCBI Taxonomy" id="4781"/>
    <lineage>
        <taxon>Eukaryota</taxon>
        <taxon>Sar</taxon>
        <taxon>Stramenopiles</taxon>
        <taxon>Oomycota</taxon>
        <taxon>Peronosporomycetes</taxon>
        <taxon>Peronosporales</taxon>
        <taxon>Peronosporaceae</taxon>
        <taxon>Plasmopara</taxon>
    </lineage>
</organism>
<dbReference type="EMBL" id="CCYD01002589">
    <property type="protein sequence ID" value="CEG47542.1"/>
    <property type="molecule type" value="Genomic_DNA"/>
</dbReference>
<sequence>MLDTITDEWDPKEVSDSDVLDILELTRFFLSDPLARLWVVVMYNRHKDASGSKMAEILFPRFSNDISTLIAAGENSILSDINSLSTNLKKMVIEKTVSPSLSH</sequence>
<reference evidence="2" key="1">
    <citation type="submission" date="2014-09" db="EMBL/GenBank/DDBJ databases">
        <authorList>
            <person name="Sharma Rahul"/>
            <person name="Thines Marco"/>
        </authorList>
    </citation>
    <scope>NUCLEOTIDE SEQUENCE [LARGE SCALE GENOMIC DNA]</scope>
</reference>
<dbReference type="GeneID" id="36399465"/>
<dbReference type="AlphaFoldDB" id="A0A0P1AZ01"/>
<keyword evidence="2" id="KW-1185">Reference proteome</keyword>
<dbReference type="Proteomes" id="UP000054928">
    <property type="component" value="Unassembled WGS sequence"/>
</dbReference>